<dbReference type="Pfam" id="PF14310">
    <property type="entry name" value="Fn3-like"/>
    <property type="match status" value="1"/>
</dbReference>
<name>A0A6A6HJV7_VIRVR</name>
<evidence type="ECO:0000256" key="6">
    <source>
        <dbReference type="ARBA" id="ARBA00022475"/>
    </source>
</evidence>
<evidence type="ECO:0000259" key="22">
    <source>
        <dbReference type="SMART" id="SM01217"/>
    </source>
</evidence>
<evidence type="ECO:0000256" key="16">
    <source>
        <dbReference type="ARBA" id="ARBA00024983"/>
    </source>
</evidence>
<keyword evidence="12" id="KW-0325">Glycoprotein</keyword>
<dbReference type="Proteomes" id="UP000800092">
    <property type="component" value="Unassembled WGS sequence"/>
</dbReference>
<evidence type="ECO:0000313" key="23">
    <source>
        <dbReference type="EMBL" id="KAF2237750.1"/>
    </source>
</evidence>
<dbReference type="SUPFAM" id="SSF52279">
    <property type="entry name" value="Beta-D-glucan exohydrolase, C-terminal domain"/>
    <property type="match status" value="1"/>
</dbReference>
<evidence type="ECO:0000256" key="18">
    <source>
        <dbReference type="ARBA" id="ARBA00041269"/>
    </source>
</evidence>
<feature type="compositionally biased region" description="Polar residues" evidence="21">
    <location>
        <begin position="11"/>
        <end position="34"/>
    </location>
</feature>
<protein>
    <recommendedName>
        <fullName evidence="17">Probable beta-glucosidase E</fullName>
        <ecNumber evidence="5">3.2.1.21</ecNumber>
    </recommendedName>
    <alternativeName>
        <fullName evidence="18">Beta-D-glucoside glucohydrolase E</fullName>
    </alternativeName>
    <alternativeName>
        <fullName evidence="19">Cellobiase E</fullName>
    </alternativeName>
    <alternativeName>
        <fullName evidence="20">Gentiobiase E</fullName>
    </alternativeName>
</protein>
<evidence type="ECO:0000256" key="5">
    <source>
        <dbReference type="ARBA" id="ARBA00012744"/>
    </source>
</evidence>
<dbReference type="FunFam" id="3.40.50.1700:FF:000003">
    <property type="entry name" value="Probable beta-glucosidase"/>
    <property type="match status" value="1"/>
</dbReference>
<evidence type="ECO:0000256" key="14">
    <source>
        <dbReference type="ARBA" id="ARBA00023295"/>
    </source>
</evidence>
<evidence type="ECO:0000256" key="11">
    <source>
        <dbReference type="ARBA" id="ARBA00023136"/>
    </source>
</evidence>
<dbReference type="Pfam" id="PF00933">
    <property type="entry name" value="Glyco_hydro_3"/>
    <property type="match status" value="1"/>
</dbReference>
<dbReference type="GO" id="GO:0008422">
    <property type="term" value="F:beta-glucosidase activity"/>
    <property type="evidence" value="ECO:0007669"/>
    <property type="project" value="UniProtKB-EC"/>
</dbReference>
<dbReference type="AlphaFoldDB" id="A0A6A6HJV7"/>
<sequence length="979" mass="107856">MLNSATHRRQNSCNLRQPYQQRTPPSPPHSTSLARFSLDAAYHGSSESEDERENEDLSDVGELDPLNYETRHTRRSGRRIAKRFDSETAPLREGNSIQEKLLRSYRPPRWRLWRRCSGTSRSFCLLSEPYYPTPKGGRYAGWTDSFRKAQILVKQMTLPEKVNVTTGVGWSMEMCVGNTGAVPRLGFPSLCLQDGPLGLRFADHATAWPAGLTVGATWNKDLMRRRGQAQAIEARLKGINIILGPSMGPLGRMPAGGRNWEGFSPDPVLAGWASSQTIRGIQGEGVIATAKHFVANEQEHFRQAWEWGTPNAISSNVDDRTMHEVYAWPFMDAVGADVGSIMCSYNQVNNSYACQNSKLLNGILKDEFGFQGFVQSDWLAQRSGVASALAGLDMTMPGDGLRWADGRSLWGKELTKAVLNGSVPIDRLNDMVARVVAAWYHMGQDNTLNWPLPPPEGDGGPNFSSWTLNETGLLHPGSDDPTTGIVNKYMDVQNVGGNGSDSHQLLARAIAAEGIVIVENVDNILPLSRIGWSAKEVLNGEGKEFHVGIFGEDAATNPRGRNACEDRGCNVGTLGQGWGSGTAEYPYLISPVEALRQAFNDSVSITESTTNNLPSASVLSNQDLCLVFANSDGGEGYIASGNIKGDRNDLGLQKGGDRLIKHIADHCGRDEAAVVVIIHAVGPVTVEPWIEHPAIKGVILAHLPSQESGSSLADVLFGDVNPSGRLPYTVGKSLQDYGPDAQILFNANGLRPQQNFTKGLYIDYRYFDKNEITPRYEFGYGLSYTTFELSGFKLEHVAQNNESFPIGRPGGVTPPGYPMQLPNPQEALIPSNFTKIKKYVYPWLDSLSEVKKGRYHYPHGYTWVKPPHPAGGSQGGHPDLWIRAMHVEVHVANIGDTDGAAVVQLYTMEEYNPRVDFPVRVLRGFEKVQVPAGAKRTVAFDINRRDLSYWDIERNTMPRSTPERKVGCRLLRILQARSN</sequence>
<evidence type="ECO:0000256" key="21">
    <source>
        <dbReference type="SAM" id="MobiDB-lite"/>
    </source>
</evidence>
<keyword evidence="15" id="KW-0624">Polysaccharide degradation</keyword>
<evidence type="ECO:0000256" key="17">
    <source>
        <dbReference type="ARBA" id="ARBA00039576"/>
    </source>
</evidence>
<dbReference type="Gene3D" id="3.40.50.1700">
    <property type="entry name" value="Glycoside hydrolase family 3 C-terminal domain"/>
    <property type="match status" value="1"/>
</dbReference>
<dbReference type="SUPFAM" id="SSF51445">
    <property type="entry name" value="(Trans)glycosidases"/>
    <property type="match status" value="1"/>
</dbReference>
<dbReference type="EMBL" id="ML991778">
    <property type="protein sequence ID" value="KAF2237750.1"/>
    <property type="molecule type" value="Genomic_DNA"/>
</dbReference>
<evidence type="ECO:0000256" key="10">
    <source>
        <dbReference type="ARBA" id="ARBA00022989"/>
    </source>
</evidence>
<evidence type="ECO:0000256" key="1">
    <source>
        <dbReference type="ARBA" id="ARBA00000448"/>
    </source>
</evidence>
<evidence type="ECO:0000256" key="20">
    <source>
        <dbReference type="ARBA" id="ARBA00041811"/>
    </source>
</evidence>
<dbReference type="FunFam" id="3.20.20.300:FF:000002">
    <property type="entry name" value="Probable beta-glucosidase"/>
    <property type="match status" value="1"/>
</dbReference>
<evidence type="ECO:0000256" key="15">
    <source>
        <dbReference type="ARBA" id="ARBA00023326"/>
    </source>
</evidence>
<comment type="catalytic activity">
    <reaction evidence="1">
        <text>Hydrolysis of terminal, non-reducing beta-D-glucosyl residues with release of beta-D-glucose.</text>
        <dbReference type="EC" id="3.2.1.21"/>
    </reaction>
</comment>
<feature type="domain" description="Fibronectin type III-like" evidence="22">
    <location>
        <begin position="901"/>
        <end position="979"/>
    </location>
</feature>
<feature type="region of interest" description="Disordered" evidence="21">
    <location>
        <begin position="1"/>
        <end position="77"/>
    </location>
</feature>
<keyword evidence="14" id="KW-0326">Glycosidase</keyword>
<evidence type="ECO:0000256" key="9">
    <source>
        <dbReference type="ARBA" id="ARBA00022968"/>
    </source>
</evidence>
<organism evidence="23 24">
    <name type="scientific">Viridothelium virens</name>
    <name type="common">Speckled blister lichen</name>
    <name type="synonym">Trypethelium virens</name>
    <dbReference type="NCBI Taxonomy" id="1048519"/>
    <lineage>
        <taxon>Eukaryota</taxon>
        <taxon>Fungi</taxon>
        <taxon>Dikarya</taxon>
        <taxon>Ascomycota</taxon>
        <taxon>Pezizomycotina</taxon>
        <taxon>Dothideomycetes</taxon>
        <taxon>Dothideomycetes incertae sedis</taxon>
        <taxon>Trypetheliales</taxon>
        <taxon>Trypetheliaceae</taxon>
        <taxon>Viridothelium</taxon>
    </lineage>
</organism>
<dbReference type="InterPro" id="IPR002772">
    <property type="entry name" value="Glyco_hydro_3_C"/>
</dbReference>
<dbReference type="SMART" id="SM01217">
    <property type="entry name" value="Fn3_like"/>
    <property type="match status" value="1"/>
</dbReference>
<dbReference type="InterPro" id="IPR017853">
    <property type="entry name" value="GH"/>
</dbReference>
<dbReference type="GO" id="GO:0005886">
    <property type="term" value="C:plasma membrane"/>
    <property type="evidence" value="ECO:0007669"/>
    <property type="project" value="UniProtKB-SubCell"/>
</dbReference>
<reference evidence="23" key="1">
    <citation type="journal article" date="2020" name="Stud. Mycol.">
        <title>101 Dothideomycetes genomes: a test case for predicting lifestyles and emergence of pathogens.</title>
        <authorList>
            <person name="Haridas S."/>
            <person name="Albert R."/>
            <person name="Binder M."/>
            <person name="Bloem J."/>
            <person name="Labutti K."/>
            <person name="Salamov A."/>
            <person name="Andreopoulos B."/>
            <person name="Baker S."/>
            <person name="Barry K."/>
            <person name="Bills G."/>
            <person name="Bluhm B."/>
            <person name="Cannon C."/>
            <person name="Castanera R."/>
            <person name="Culley D."/>
            <person name="Daum C."/>
            <person name="Ezra D."/>
            <person name="Gonzalez J."/>
            <person name="Henrissat B."/>
            <person name="Kuo A."/>
            <person name="Liang C."/>
            <person name="Lipzen A."/>
            <person name="Lutzoni F."/>
            <person name="Magnuson J."/>
            <person name="Mondo S."/>
            <person name="Nolan M."/>
            <person name="Ohm R."/>
            <person name="Pangilinan J."/>
            <person name="Park H.-J."/>
            <person name="Ramirez L."/>
            <person name="Alfaro M."/>
            <person name="Sun H."/>
            <person name="Tritt A."/>
            <person name="Yoshinaga Y."/>
            <person name="Zwiers L.-H."/>
            <person name="Turgeon B."/>
            <person name="Goodwin S."/>
            <person name="Spatafora J."/>
            <person name="Crous P."/>
            <person name="Grigoriev I."/>
        </authorList>
    </citation>
    <scope>NUCLEOTIDE SEQUENCE</scope>
    <source>
        <strain evidence="23">Tuck. ex Michener</strain>
    </source>
</reference>
<comment type="subcellular location">
    <subcellularLocation>
        <location evidence="2">Cell membrane</location>
        <topology evidence="2">Single-pass type II membrane protein</topology>
    </subcellularLocation>
</comment>
<evidence type="ECO:0000256" key="13">
    <source>
        <dbReference type="ARBA" id="ARBA00023277"/>
    </source>
</evidence>
<comment type="function">
    <text evidence="16">Beta-glucosidases are one of a number of cellulolytic enzymes involved in the degradation of cellulosic biomass. Catalyzes the last step releasing glucose from the inhibitory cellobiose.</text>
</comment>
<dbReference type="PRINTS" id="PR00133">
    <property type="entry name" value="GLHYDRLASE3"/>
</dbReference>
<keyword evidence="8 23" id="KW-0378">Hydrolase</keyword>
<keyword evidence="13" id="KW-0119">Carbohydrate metabolism</keyword>
<keyword evidence="11" id="KW-0472">Membrane</keyword>
<keyword evidence="24" id="KW-1185">Reference proteome</keyword>
<dbReference type="InterPro" id="IPR036881">
    <property type="entry name" value="Glyco_hydro_3_C_sf"/>
</dbReference>
<evidence type="ECO:0000256" key="12">
    <source>
        <dbReference type="ARBA" id="ARBA00023180"/>
    </source>
</evidence>
<dbReference type="InterPro" id="IPR036962">
    <property type="entry name" value="Glyco_hydro_3_N_sf"/>
</dbReference>
<dbReference type="InterPro" id="IPR050288">
    <property type="entry name" value="Cellulose_deg_GH3"/>
</dbReference>
<evidence type="ECO:0000256" key="8">
    <source>
        <dbReference type="ARBA" id="ARBA00022801"/>
    </source>
</evidence>
<dbReference type="InterPro" id="IPR013783">
    <property type="entry name" value="Ig-like_fold"/>
</dbReference>
<feature type="compositionally biased region" description="Basic residues" evidence="21">
    <location>
        <begin position="1"/>
        <end position="10"/>
    </location>
</feature>
<keyword evidence="6" id="KW-1003">Cell membrane</keyword>
<evidence type="ECO:0000256" key="7">
    <source>
        <dbReference type="ARBA" id="ARBA00022692"/>
    </source>
</evidence>
<dbReference type="InterPro" id="IPR001764">
    <property type="entry name" value="Glyco_hydro_3_N"/>
</dbReference>
<evidence type="ECO:0000256" key="3">
    <source>
        <dbReference type="ARBA" id="ARBA00004987"/>
    </source>
</evidence>
<dbReference type="GO" id="GO:0009251">
    <property type="term" value="P:glucan catabolic process"/>
    <property type="evidence" value="ECO:0007669"/>
    <property type="project" value="TreeGrafter"/>
</dbReference>
<feature type="compositionally biased region" description="Acidic residues" evidence="21">
    <location>
        <begin position="47"/>
        <end position="62"/>
    </location>
</feature>
<evidence type="ECO:0000313" key="24">
    <source>
        <dbReference type="Proteomes" id="UP000800092"/>
    </source>
</evidence>
<dbReference type="InterPro" id="IPR026891">
    <property type="entry name" value="Fn3-like"/>
</dbReference>
<comment type="similarity">
    <text evidence="4">Belongs to the glycosyl hydrolase 3 family.</text>
</comment>
<comment type="pathway">
    <text evidence="3">Glycan metabolism; cellulose degradation.</text>
</comment>
<evidence type="ECO:0000256" key="19">
    <source>
        <dbReference type="ARBA" id="ARBA00041599"/>
    </source>
</evidence>
<dbReference type="Gene3D" id="2.60.40.10">
    <property type="entry name" value="Immunoglobulins"/>
    <property type="match status" value="1"/>
</dbReference>
<keyword evidence="9" id="KW-0735">Signal-anchor</keyword>
<dbReference type="Gene3D" id="3.20.20.300">
    <property type="entry name" value="Glycoside hydrolase, family 3, N-terminal domain"/>
    <property type="match status" value="1"/>
</dbReference>
<dbReference type="EC" id="3.2.1.21" evidence="5"/>
<evidence type="ECO:0000256" key="2">
    <source>
        <dbReference type="ARBA" id="ARBA00004401"/>
    </source>
</evidence>
<dbReference type="Pfam" id="PF01915">
    <property type="entry name" value="Glyco_hydro_3_C"/>
    <property type="match status" value="1"/>
</dbReference>
<proteinExistence type="inferred from homology"/>
<evidence type="ECO:0000256" key="4">
    <source>
        <dbReference type="ARBA" id="ARBA00005336"/>
    </source>
</evidence>
<keyword evidence="10" id="KW-1133">Transmembrane helix</keyword>
<keyword evidence="7" id="KW-0812">Transmembrane</keyword>
<accession>A0A6A6HJV7</accession>
<dbReference type="OrthoDB" id="416222at2759"/>
<dbReference type="PANTHER" id="PTHR42715:SF20">
    <property type="entry name" value="BETA-GLUCOSIDASE E-RELATED"/>
    <property type="match status" value="1"/>
</dbReference>
<dbReference type="PANTHER" id="PTHR42715">
    <property type="entry name" value="BETA-GLUCOSIDASE"/>
    <property type="match status" value="1"/>
</dbReference>
<gene>
    <name evidence="23" type="ORF">EV356DRAFT_527019</name>
</gene>